<keyword evidence="2" id="KW-1185">Reference proteome</keyword>
<sequence length="498" mass="56474">MNNLGEIEAWLKEHSINNYMISEDLYITVQGNVNLNERLNGKKLPVKFKMVDGYFDISNNNLTSLEGCPKIVTRDFNCSRNKLDSLFEGPSEAGEFDCSNNKLKTLSYAPKEVKGSFNCSFNELTSIKGSPRTIKGHFNCSDNRLINLRGGPQYIDTFFDCSHNFIERLSGGPVSVGQDYICNGNNLTDLDSIADEIGWDLITDVRLNHVTSSYNEEEKYWRYKGNEVIAHIYKPIVALTTLDDINRWLRKHDIRNFSILKDNSVDVHGDVKLSDKLTSLVKLPLNFNIIEGDFDISNNELTTLEGSPKKVTGSFLAHKNELTSLKGGPKEVGGSFIILHNNVTSLQNAPSLVKEDFICSHNPLRDLEGLNNVIGYVFTGVYIPRLKCQKYNYKGVTTYKYPGDLVMKYLDQEYIALTDEEKTFEATKKNLEKVIKKMLNAGSLTKEMVTDALIKNLTKYQLDQLKTKVLWIKYPPSDEKNDALSEDDIMKLAFEQEL</sequence>
<evidence type="ECO:0000313" key="1">
    <source>
        <dbReference type="EMBL" id="QKE28844.1"/>
    </source>
</evidence>
<dbReference type="Gene3D" id="3.80.10.10">
    <property type="entry name" value="Ribonuclease Inhibitor"/>
    <property type="match status" value="2"/>
</dbReference>
<name>A0A6M8F0J9_9BACT</name>
<accession>A0A6M8F0J9</accession>
<dbReference type="EMBL" id="CP042652">
    <property type="protein sequence ID" value="QKE28844.1"/>
    <property type="molecule type" value="Genomic_DNA"/>
</dbReference>
<dbReference type="Proteomes" id="UP000503483">
    <property type="component" value="Chromosome"/>
</dbReference>
<reference evidence="1 2" key="1">
    <citation type="submission" date="2019-08" db="EMBL/GenBank/DDBJ databases">
        <title>Complete genome sequence of Arcobacter acticola.</title>
        <authorList>
            <person name="Miller W."/>
        </authorList>
    </citation>
    <scope>NUCLEOTIDE SEQUENCE [LARGE SCALE GENOMIC DNA]</scope>
    <source>
        <strain evidence="1 2">KCTC 52212</strain>
    </source>
</reference>
<gene>
    <name evidence="1" type="ORF">AACT_1689</name>
</gene>
<dbReference type="KEGG" id="paco:AACT_1689"/>
<organism evidence="1 2">
    <name type="scientific">Arcobacter acticola</name>
    <dbReference type="NCBI Taxonomy" id="1849015"/>
    <lineage>
        <taxon>Bacteria</taxon>
        <taxon>Pseudomonadati</taxon>
        <taxon>Campylobacterota</taxon>
        <taxon>Epsilonproteobacteria</taxon>
        <taxon>Campylobacterales</taxon>
        <taxon>Arcobacteraceae</taxon>
        <taxon>Arcobacter</taxon>
    </lineage>
</organism>
<evidence type="ECO:0008006" key="3">
    <source>
        <dbReference type="Google" id="ProtNLM"/>
    </source>
</evidence>
<dbReference type="RefSeq" id="WP_172126401.1">
    <property type="nucleotide sequence ID" value="NZ_CP042652.1"/>
</dbReference>
<protein>
    <recommendedName>
        <fullName evidence="3">Leucine-rich repeat domain-containing protein</fullName>
    </recommendedName>
</protein>
<dbReference type="AlphaFoldDB" id="A0A6M8F0J9"/>
<evidence type="ECO:0000313" key="2">
    <source>
        <dbReference type="Proteomes" id="UP000503483"/>
    </source>
</evidence>
<proteinExistence type="predicted"/>
<dbReference type="InterPro" id="IPR032675">
    <property type="entry name" value="LRR_dom_sf"/>
</dbReference>